<dbReference type="Gene3D" id="3.40.30.10">
    <property type="entry name" value="Glutaredoxin"/>
    <property type="match status" value="1"/>
</dbReference>
<dbReference type="PANTHER" id="PTHR42943:SF2">
    <property type="entry name" value="GLUTATHIONE S-TRANSFERASE KAPPA 1"/>
    <property type="match status" value="1"/>
</dbReference>
<protein>
    <submittedName>
        <fullName evidence="1">Uncharacterized protein</fullName>
    </submittedName>
</protein>
<name>A0A1A3CSS8_MYCAS</name>
<dbReference type="InterPro" id="IPR053977">
    <property type="entry name" value="Rv2466c-like"/>
</dbReference>
<dbReference type="Proteomes" id="UP000093795">
    <property type="component" value="Unassembled WGS sequence"/>
</dbReference>
<comment type="caution">
    <text evidence="1">The sequence shown here is derived from an EMBL/GenBank/DDBJ whole genome shotgun (WGS) entry which is preliminary data.</text>
</comment>
<reference evidence="1 2" key="1">
    <citation type="submission" date="2016-06" db="EMBL/GenBank/DDBJ databases">
        <authorList>
            <person name="Kjaerup R.B."/>
            <person name="Dalgaard T.S."/>
            <person name="Juul-Madsen H.R."/>
        </authorList>
    </citation>
    <scope>NUCLEOTIDE SEQUENCE [LARGE SCALE GENOMIC DNA]</scope>
    <source>
        <strain evidence="1 2">1081914.2</strain>
    </source>
</reference>
<dbReference type="AlphaFoldDB" id="A0A1A3CSS8"/>
<evidence type="ECO:0000313" key="2">
    <source>
        <dbReference type="Proteomes" id="UP000093795"/>
    </source>
</evidence>
<dbReference type="Pfam" id="PF22234">
    <property type="entry name" value="Rv2466c-like"/>
    <property type="match status" value="1"/>
</dbReference>
<evidence type="ECO:0000313" key="1">
    <source>
        <dbReference type="EMBL" id="OBI89909.1"/>
    </source>
</evidence>
<dbReference type="EMBL" id="LZKQ01000050">
    <property type="protein sequence ID" value="OBI89909.1"/>
    <property type="molecule type" value="Genomic_DNA"/>
</dbReference>
<proteinExistence type="predicted"/>
<dbReference type="STRING" id="1790.A5645_25920"/>
<dbReference type="InterPro" id="IPR051924">
    <property type="entry name" value="GST_Kappa/NadH"/>
</dbReference>
<dbReference type="PANTHER" id="PTHR42943">
    <property type="entry name" value="GLUTATHIONE S-TRANSFERASE KAPPA"/>
    <property type="match status" value="1"/>
</dbReference>
<dbReference type="SUPFAM" id="SSF52833">
    <property type="entry name" value="Thioredoxin-like"/>
    <property type="match status" value="1"/>
</dbReference>
<dbReference type="OrthoDB" id="4125991at2"/>
<dbReference type="GO" id="GO:0006749">
    <property type="term" value="P:glutathione metabolic process"/>
    <property type="evidence" value="ECO:0007669"/>
    <property type="project" value="TreeGrafter"/>
</dbReference>
<gene>
    <name evidence="1" type="ORF">A9X01_13030</name>
</gene>
<dbReference type="GO" id="GO:0004602">
    <property type="term" value="F:glutathione peroxidase activity"/>
    <property type="evidence" value="ECO:0007669"/>
    <property type="project" value="TreeGrafter"/>
</dbReference>
<dbReference type="GO" id="GO:0004364">
    <property type="term" value="F:glutathione transferase activity"/>
    <property type="evidence" value="ECO:0007669"/>
    <property type="project" value="TreeGrafter"/>
</dbReference>
<sequence length="234" mass="26485">MAVPVETLLEFHFDPMCPFAYQTSVWIRAVREQVGLTVNWRFFSLEEVNRVEGKKHPWERDWSYGWSLMRIGALLRRTDMALLDQWYAVIGRELHDRGGKPHDPEVARRLLGEIGVDPTNLDAALADPTTHDEVRAEHQRVLDAGGFGVPTLFFNGQCLFGPVLVNPPTGADAVKLWQVVTGMAEFPHVYELQRPKSAADAELIGRSLRPYLDGRDWVSINRGEVVDVDRLAGR</sequence>
<organism evidence="1 2">
    <name type="scientific">Mycobacterium asiaticum</name>
    <dbReference type="NCBI Taxonomy" id="1790"/>
    <lineage>
        <taxon>Bacteria</taxon>
        <taxon>Bacillati</taxon>
        <taxon>Actinomycetota</taxon>
        <taxon>Actinomycetes</taxon>
        <taxon>Mycobacteriales</taxon>
        <taxon>Mycobacteriaceae</taxon>
        <taxon>Mycobacterium</taxon>
    </lineage>
</organism>
<dbReference type="eggNOG" id="COG2761">
    <property type="taxonomic scope" value="Bacteria"/>
</dbReference>
<accession>A0A1A3CSS8</accession>
<dbReference type="InterPro" id="IPR036249">
    <property type="entry name" value="Thioredoxin-like_sf"/>
</dbReference>